<dbReference type="EMBL" id="FMTT01000015">
    <property type="protein sequence ID" value="SCW55609.1"/>
    <property type="molecule type" value="Genomic_DNA"/>
</dbReference>
<keyword evidence="2" id="KW-1185">Reference proteome</keyword>
<accession>A0A1G4RHE4</accession>
<evidence type="ECO:0000313" key="1">
    <source>
        <dbReference type="EMBL" id="SCW55609.1"/>
    </source>
</evidence>
<reference evidence="2" key="1">
    <citation type="submission" date="2016-10" db="EMBL/GenBank/DDBJ databases">
        <authorList>
            <person name="Varghese N."/>
            <person name="Submissions S."/>
        </authorList>
    </citation>
    <scope>NUCLEOTIDE SEQUENCE [LARGE SCALE GENOMIC DNA]</scope>
    <source>
        <strain evidence="2">CGMCC 1.8946</strain>
    </source>
</reference>
<proteinExistence type="predicted"/>
<protein>
    <submittedName>
        <fullName evidence="1">Uncharacterized protein</fullName>
    </submittedName>
</protein>
<dbReference type="RefSeq" id="WP_281180352.1">
    <property type="nucleotide sequence ID" value="NZ_FMTT01000015.1"/>
</dbReference>
<organism evidence="1 2">
    <name type="scientific">Paenibacillus tianmuensis</name>
    <dbReference type="NCBI Taxonomy" id="624147"/>
    <lineage>
        <taxon>Bacteria</taxon>
        <taxon>Bacillati</taxon>
        <taxon>Bacillota</taxon>
        <taxon>Bacilli</taxon>
        <taxon>Bacillales</taxon>
        <taxon>Paenibacillaceae</taxon>
        <taxon>Paenibacillus</taxon>
    </lineage>
</organism>
<name>A0A1G4RHE4_9BACL</name>
<dbReference type="Proteomes" id="UP000198601">
    <property type="component" value="Unassembled WGS sequence"/>
</dbReference>
<gene>
    <name evidence="1" type="ORF">SAMN04487970_101528</name>
</gene>
<sequence length="43" mass="4899">MEGRFSVGFVVGTMLSIPLWISAIGWMKLVGFVVKYVFRLHII</sequence>
<evidence type="ECO:0000313" key="2">
    <source>
        <dbReference type="Proteomes" id="UP000198601"/>
    </source>
</evidence>
<dbReference type="AlphaFoldDB" id="A0A1G4RHE4"/>
<dbReference type="STRING" id="624147.SAMN04487970_101528"/>